<evidence type="ECO:0000256" key="4">
    <source>
        <dbReference type="ARBA" id="ARBA00022692"/>
    </source>
</evidence>
<dbReference type="InterPro" id="IPR035906">
    <property type="entry name" value="MetI-like_sf"/>
</dbReference>
<evidence type="ECO:0000256" key="1">
    <source>
        <dbReference type="ARBA" id="ARBA00004651"/>
    </source>
</evidence>
<sequence length="277" mass="30213">MRENIWKNIKLGFKTNKLAVAGAAAIILLALISIFAFLYPVDPNAISATERLNAPSMAHLFGTDDMGRDYLARCIYGGRASLLVGFLSMVLSTALGVIIGSISGFVGGTVDAVLMRLVDALMSLPTFLIMIVMNAFLKPGLQNIVLIIGFLTWMNIARIVRGETISLNEREYVIYAKISGQKKFSTIVHHILPNIMPTIIVAATMNIANAILMESALSFFGLGIQPPTASWGSMLSNAQRYIQQAPYLAIFPGILILITVVSFNYLGEVLRKVFEPK</sequence>
<protein>
    <submittedName>
        <fullName evidence="9">ABC transporter permease</fullName>
    </submittedName>
</protein>
<dbReference type="PROSITE" id="PS50928">
    <property type="entry name" value="ABC_TM1"/>
    <property type="match status" value="1"/>
</dbReference>
<evidence type="ECO:0000259" key="8">
    <source>
        <dbReference type="PROSITE" id="PS50928"/>
    </source>
</evidence>
<dbReference type="SUPFAM" id="SSF161098">
    <property type="entry name" value="MetI-like"/>
    <property type="match status" value="1"/>
</dbReference>
<evidence type="ECO:0000256" key="6">
    <source>
        <dbReference type="ARBA" id="ARBA00023136"/>
    </source>
</evidence>
<dbReference type="PANTHER" id="PTHR43386">
    <property type="entry name" value="OLIGOPEPTIDE TRANSPORT SYSTEM PERMEASE PROTEIN APPC"/>
    <property type="match status" value="1"/>
</dbReference>
<dbReference type="Pfam" id="PF00528">
    <property type="entry name" value="BPD_transp_1"/>
    <property type="match status" value="1"/>
</dbReference>
<feature type="domain" description="ABC transmembrane type-1" evidence="8">
    <location>
        <begin position="78"/>
        <end position="267"/>
    </location>
</feature>
<dbReference type="AlphaFoldDB" id="A0A367FZK1"/>
<gene>
    <name evidence="9" type="ORF">C4886_11695</name>
</gene>
<dbReference type="InterPro" id="IPR000515">
    <property type="entry name" value="MetI-like"/>
</dbReference>
<feature type="transmembrane region" description="Helical" evidence="7">
    <location>
        <begin position="244"/>
        <end position="267"/>
    </location>
</feature>
<keyword evidence="4 7" id="KW-0812">Transmembrane</keyword>
<evidence type="ECO:0000313" key="9">
    <source>
        <dbReference type="EMBL" id="RCH43109.1"/>
    </source>
</evidence>
<proteinExistence type="inferred from homology"/>
<feature type="transmembrane region" description="Helical" evidence="7">
    <location>
        <begin position="199"/>
        <end position="224"/>
    </location>
</feature>
<dbReference type="RefSeq" id="WP_015524834.1">
    <property type="nucleotide sequence ID" value="NZ_PSQG01000016.1"/>
</dbReference>
<dbReference type="Pfam" id="PF12911">
    <property type="entry name" value="OppC_N"/>
    <property type="match status" value="1"/>
</dbReference>
<dbReference type="GO" id="GO:0055085">
    <property type="term" value="P:transmembrane transport"/>
    <property type="evidence" value="ECO:0007669"/>
    <property type="project" value="InterPro"/>
</dbReference>
<accession>A0A367FZK1</accession>
<dbReference type="EMBL" id="PSQG01000016">
    <property type="protein sequence ID" value="RCH43109.1"/>
    <property type="molecule type" value="Genomic_DNA"/>
</dbReference>
<feature type="transmembrane region" description="Helical" evidence="7">
    <location>
        <begin position="80"/>
        <end position="105"/>
    </location>
</feature>
<comment type="subcellular location">
    <subcellularLocation>
        <location evidence="1 7">Cell membrane</location>
        <topology evidence="1 7">Multi-pass membrane protein</topology>
    </subcellularLocation>
</comment>
<name>A0A367FZK1_9FIRM</name>
<dbReference type="Gene3D" id="1.10.3720.10">
    <property type="entry name" value="MetI-like"/>
    <property type="match status" value="1"/>
</dbReference>
<dbReference type="PANTHER" id="PTHR43386:SF1">
    <property type="entry name" value="D,D-DIPEPTIDE TRANSPORT SYSTEM PERMEASE PROTEIN DDPC-RELATED"/>
    <property type="match status" value="1"/>
</dbReference>
<evidence type="ECO:0000313" key="10">
    <source>
        <dbReference type="Proteomes" id="UP000253208"/>
    </source>
</evidence>
<feature type="transmembrane region" description="Helical" evidence="7">
    <location>
        <begin position="143"/>
        <end position="160"/>
    </location>
</feature>
<keyword evidence="3" id="KW-1003">Cell membrane</keyword>
<keyword evidence="5 7" id="KW-1133">Transmembrane helix</keyword>
<dbReference type="GO" id="GO:0005886">
    <property type="term" value="C:plasma membrane"/>
    <property type="evidence" value="ECO:0007669"/>
    <property type="project" value="UniProtKB-SubCell"/>
</dbReference>
<evidence type="ECO:0000256" key="7">
    <source>
        <dbReference type="RuleBase" id="RU363032"/>
    </source>
</evidence>
<dbReference type="Proteomes" id="UP000253208">
    <property type="component" value="Unassembled WGS sequence"/>
</dbReference>
<keyword evidence="6 7" id="KW-0472">Membrane</keyword>
<feature type="transmembrane region" description="Helical" evidence="7">
    <location>
        <begin position="117"/>
        <end position="137"/>
    </location>
</feature>
<dbReference type="InterPro" id="IPR050366">
    <property type="entry name" value="BP-dependent_transpt_permease"/>
</dbReference>
<keyword evidence="2 7" id="KW-0813">Transport</keyword>
<organism evidence="9 10">
    <name type="scientific">Blautia obeum</name>
    <dbReference type="NCBI Taxonomy" id="40520"/>
    <lineage>
        <taxon>Bacteria</taxon>
        <taxon>Bacillati</taxon>
        <taxon>Bacillota</taxon>
        <taxon>Clostridia</taxon>
        <taxon>Lachnospirales</taxon>
        <taxon>Lachnospiraceae</taxon>
        <taxon>Blautia</taxon>
    </lineage>
</organism>
<dbReference type="CDD" id="cd06261">
    <property type="entry name" value="TM_PBP2"/>
    <property type="match status" value="1"/>
</dbReference>
<comment type="similarity">
    <text evidence="7">Belongs to the binding-protein-dependent transport system permease family.</text>
</comment>
<evidence type="ECO:0000256" key="2">
    <source>
        <dbReference type="ARBA" id="ARBA00022448"/>
    </source>
</evidence>
<reference evidence="9 10" key="1">
    <citation type="submission" date="2018-02" db="EMBL/GenBank/DDBJ databases">
        <title>Complete genome sequencing of Faecalibacterium prausnitzii strains isolated from the human gut.</title>
        <authorList>
            <person name="Fitzgerald B.C."/>
            <person name="Shkoporov A.N."/>
            <person name="Ross P.R."/>
            <person name="Hill C."/>
        </authorList>
    </citation>
    <scope>NUCLEOTIDE SEQUENCE [LARGE SCALE GENOMIC DNA]</scope>
    <source>
        <strain evidence="9 10">APC942/31-1</strain>
    </source>
</reference>
<comment type="caution">
    <text evidence="9">The sequence shown here is derived from an EMBL/GenBank/DDBJ whole genome shotgun (WGS) entry which is preliminary data.</text>
</comment>
<evidence type="ECO:0000256" key="3">
    <source>
        <dbReference type="ARBA" id="ARBA00022475"/>
    </source>
</evidence>
<dbReference type="InterPro" id="IPR025966">
    <property type="entry name" value="OppC_N"/>
</dbReference>
<evidence type="ECO:0000256" key="5">
    <source>
        <dbReference type="ARBA" id="ARBA00022989"/>
    </source>
</evidence>
<feature type="transmembrane region" description="Helical" evidence="7">
    <location>
        <begin position="20"/>
        <end position="39"/>
    </location>
</feature>